<dbReference type="EMBL" id="PYDT01000001">
    <property type="protein sequence ID" value="THU75053.1"/>
    <property type="molecule type" value="Genomic_DNA"/>
</dbReference>
<accession>A0A4S8KI86</accession>
<keyword evidence="2" id="KW-0411">Iron-sulfur</keyword>
<evidence type="ECO:0000313" key="5">
    <source>
        <dbReference type="Proteomes" id="UP000317650"/>
    </source>
</evidence>
<reference evidence="4 5" key="1">
    <citation type="journal article" date="2019" name="Nat. Plants">
        <title>Genome sequencing of Musa balbisiana reveals subgenome evolution and function divergence in polyploid bananas.</title>
        <authorList>
            <person name="Yao X."/>
        </authorList>
    </citation>
    <scope>NUCLEOTIDE SEQUENCE [LARGE SCALE GENOMIC DNA]</scope>
    <source>
        <strain evidence="5">cv. DH-PKW</strain>
        <tissue evidence="4">Leaves</tissue>
    </source>
</reference>
<name>A0A4S8KI86_MUSBA</name>
<organism evidence="4 5">
    <name type="scientific">Musa balbisiana</name>
    <name type="common">Banana</name>
    <dbReference type="NCBI Taxonomy" id="52838"/>
    <lineage>
        <taxon>Eukaryota</taxon>
        <taxon>Viridiplantae</taxon>
        <taxon>Streptophyta</taxon>
        <taxon>Embryophyta</taxon>
        <taxon>Tracheophyta</taxon>
        <taxon>Spermatophyta</taxon>
        <taxon>Magnoliopsida</taxon>
        <taxon>Liliopsida</taxon>
        <taxon>Zingiberales</taxon>
        <taxon>Musaceae</taxon>
        <taxon>Musa</taxon>
    </lineage>
</organism>
<dbReference type="GO" id="GO:0051536">
    <property type="term" value="F:iron-sulfur cluster binding"/>
    <property type="evidence" value="ECO:0007669"/>
    <property type="project" value="UniProtKB-KW"/>
</dbReference>
<dbReference type="Proteomes" id="UP000317650">
    <property type="component" value="Chromosome 4"/>
</dbReference>
<feature type="region of interest" description="Disordered" evidence="3">
    <location>
        <begin position="1"/>
        <end position="37"/>
    </location>
</feature>
<evidence type="ECO:0000256" key="1">
    <source>
        <dbReference type="ARBA" id="ARBA00023004"/>
    </source>
</evidence>
<dbReference type="PANTHER" id="PTHR46482:SF9">
    <property type="entry name" value="5'-ADENYLYLSULFATE REDUCTASE 1, CHLOROPLASTIC"/>
    <property type="match status" value="1"/>
</dbReference>
<proteinExistence type="predicted"/>
<feature type="compositionally biased region" description="Basic residues" evidence="3">
    <location>
        <begin position="15"/>
        <end position="27"/>
    </location>
</feature>
<sequence>MRWRNITTSTLSRGAGRRWMQKPRCRSTKMGTRSGAEPGRMLKGVDAWITKQRKDQSLGTRANIPVIQVDYVFGDVNGLGSLIKWNPVANVDGKGLASSNSAFLPSGRWTLQSRHRRWKPRRTWSRLANKVGKLCAHVAEAICAERTGTGEVSLLPQRTHVPLKGGMSIRPLAFVDALR</sequence>
<dbReference type="STRING" id="52838.A0A4S8KI86"/>
<gene>
    <name evidence="4" type="ORF">C4D60_Mb04t39850</name>
</gene>
<evidence type="ECO:0000256" key="3">
    <source>
        <dbReference type="SAM" id="MobiDB-lite"/>
    </source>
</evidence>
<feature type="compositionally biased region" description="Polar residues" evidence="3">
    <location>
        <begin position="1"/>
        <end position="12"/>
    </location>
</feature>
<evidence type="ECO:0000256" key="2">
    <source>
        <dbReference type="ARBA" id="ARBA00023014"/>
    </source>
</evidence>
<protein>
    <submittedName>
        <fullName evidence="4">Uncharacterized protein</fullName>
    </submittedName>
</protein>
<keyword evidence="2" id="KW-0479">Metal-binding</keyword>
<keyword evidence="1" id="KW-0408">Iron</keyword>
<dbReference type="AlphaFoldDB" id="A0A4S8KI86"/>
<comment type="caution">
    <text evidence="4">The sequence shown here is derived from an EMBL/GenBank/DDBJ whole genome shotgun (WGS) entry which is preliminary data.</text>
</comment>
<keyword evidence="5" id="KW-1185">Reference proteome</keyword>
<dbReference type="PANTHER" id="PTHR46482">
    <property type="entry name" value="5'-ADENYLYLSULFATE REDUCTASE 3, CHLOROPLASTIC"/>
    <property type="match status" value="1"/>
</dbReference>
<evidence type="ECO:0000313" key="4">
    <source>
        <dbReference type="EMBL" id="THU75053.1"/>
    </source>
</evidence>